<reference evidence="1 2" key="1">
    <citation type="submission" date="2020-12" db="EMBL/GenBank/DDBJ databases">
        <title>Identification and biosynthesis of polyene macrolides produced by Streptomyces alfalfae Men-myco-93-63.</title>
        <authorList>
            <person name="Liu D."/>
            <person name="Li Y."/>
            <person name="Liu L."/>
            <person name="Han X."/>
            <person name="Shen F."/>
        </authorList>
    </citation>
    <scope>NUCLEOTIDE SEQUENCE [LARGE SCALE GENOMIC DNA]</scope>
    <source>
        <strain evidence="1 2">Men-myco-93-63</strain>
    </source>
</reference>
<name>A0A7T4TY29_9ACTN</name>
<protein>
    <submittedName>
        <fullName evidence="1">Uncharacterized protein</fullName>
    </submittedName>
</protein>
<evidence type="ECO:0000313" key="1">
    <source>
        <dbReference type="EMBL" id="QQC89555.1"/>
    </source>
</evidence>
<dbReference type="Proteomes" id="UP000596130">
    <property type="component" value="Chromosome"/>
</dbReference>
<organism evidence="1 2">
    <name type="scientific">Streptomyces alfalfae</name>
    <dbReference type="NCBI Taxonomy" id="1642299"/>
    <lineage>
        <taxon>Bacteria</taxon>
        <taxon>Bacillati</taxon>
        <taxon>Actinomycetota</taxon>
        <taxon>Actinomycetes</taxon>
        <taxon>Kitasatosporales</taxon>
        <taxon>Streptomycetaceae</taxon>
        <taxon>Streptomyces</taxon>
    </lineage>
</organism>
<dbReference type="AlphaFoldDB" id="A0A7T4TY29"/>
<evidence type="ECO:0000313" key="2">
    <source>
        <dbReference type="Proteomes" id="UP000596130"/>
    </source>
</evidence>
<gene>
    <name evidence="1" type="ORF">I8755_14845</name>
</gene>
<proteinExistence type="predicted"/>
<sequence>MPAPRYIVEDSARDPRADIWFALPSGFTELPLDVLTAAPGSPAARRLGDALGPVVGAMPEGARRELFVGELATAQRLLLTLRGPGTVHCSLGLHRDDSRGRGRPLLCLFTVAWQGIGWSPRRALAAVELPGAERHTRVEYRDLPCGPASISEVLRMPAEEAGLPARPLLQVHARLPHPDGQRMAVLTLTTAAVVRRAQYRALLARLARLVSFEDPLVTAP</sequence>
<dbReference type="RefSeq" id="WP_198502743.1">
    <property type="nucleotide sequence ID" value="NZ_CP065959.1"/>
</dbReference>
<dbReference type="EMBL" id="CP065959">
    <property type="protein sequence ID" value="QQC89555.1"/>
    <property type="molecule type" value="Genomic_DNA"/>
</dbReference>
<accession>A0A7T4TY29</accession>